<proteinExistence type="predicted"/>
<dbReference type="Proteomes" id="UP000032142">
    <property type="component" value="Unassembled WGS sequence"/>
</dbReference>
<reference evidence="2" key="1">
    <citation type="submission" date="2014-09" db="EMBL/GenBank/DDBJ databases">
        <authorList>
            <person name="Mudge J."/>
            <person name="Ramaraj T."/>
            <person name="Lindquist I.E."/>
            <person name="Bharti A.K."/>
            <person name="Sundararajan A."/>
            <person name="Cameron C.T."/>
            <person name="Woodward J.E."/>
            <person name="May G.D."/>
            <person name="Brubaker C."/>
            <person name="Broadhvest J."/>
            <person name="Wilkins T.A."/>
        </authorList>
    </citation>
    <scope>NUCLEOTIDE SEQUENCE</scope>
    <source>
        <strain evidence="2">cv. AKA8401</strain>
    </source>
</reference>
<sequence length="63" mass="7029">MPLTFTSEKRSKASFSKLFLQRQSITVLYATISGSKPLSSIILRNLTARSVYSVLHNPLSMVL</sequence>
<dbReference type="AlphaFoldDB" id="A0A0B0P2D7"/>
<name>A0A0B0P2D7_GOSAR</name>
<keyword evidence="2" id="KW-1185">Reference proteome</keyword>
<dbReference type="EMBL" id="KN412417">
    <property type="protein sequence ID" value="KHG19215.1"/>
    <property type="molecule type" value="Genomic_DNA"/>
</dbReference>
<protein>
    <submittedName>
        <fullName evidence="1">Leucine-rich repeat-containing 39</fullName>
    </submittedName>
</protein>
<evidence type="ECO:0000313" key="1">
    <source>
        <dbReference type="EMBL" id="KHG19215.1"/>
    </source>
</evidence>
<accession>A0A0B0P2D7</accession>
<evidence type="ECO:0000313" key="2">
    <source>
        <dbReference type="Proteomes" id="UP000032142"/>
    </source>
</evidence>
<organism evidence="1 2">
    <name type="scientific">Gossypium arboreum</name>
    <name type="common">Tree cotton</name>
    <name type="synonym">Gossypium nanking</name>
    <dbReference type="NCBI Taxonomy" id="29729"/>
    <lineage>
        <taxon>Eukaryota</taxon>
        <taxon>Viridiplantae</taxon>
        <taxon>Streptophyta</taxon>
        <taxon>Embryophyta</taxon>
        <taxon>Tracheophyta</taxon>
        <taxon>Spermatophyta</taxon>
        <taxon>Magnoliopsida</taxon>
        <taxon>eudicotyledons</taxon>
        <taxon>Gunneridae</taxon>
        <taxon>Pentapetalae</taxon>
        <taxon>rosids</taxon>
        <taxon>malvids</taxon>
        <taxon>Malvales</taxon>
        <taxon>Malvaceae</taxon>
        <taxon>Malvoideae</taxon>
        <taxon>Gossypium</taxon>
    </lineage>
</organism>
<gene>
    <name evidence="1" type="ORF">F383_04568</name>
</gene>